<dbReference type="Gene3D" id="3.30.465.10">
    <property type="match status" value="1"/>
</dbReference>
<gene>
    <name evidence="5" type="ORF">DES47_11164</name>
</gene>
<protein>
    <submittedName>
        <fullName evidence="5">Carbon-monoxide dehydrogenase medium subunit</fullName>
    </submittedName>
</protein>
<dbReference type="PROSITE" id="PS51387">
    <property type="entry name" value="FAD_PCMH"/>
    <property type="match status" value="1"/>
</dbReference>
<keyword evidence="1" id="KW-0285">Flavoprotein</keyword>
<dbReference type="Proteomes" id="UP000295361">
    <property type="component" value="Unassembled WGS sequence"/>
</dbReference>
<name>A0A4R6QFT4_9BURK</name>
<evidence type="ECO:0000256" key="3">
    <source>
        <dbReference type="ARBA" id="ARBA00023002"/>
    </source>
</evidence>
<dbReference type="OrthoDB" id="9793944at2"/>
<keyword evidence="6" id="KW-1185">Reference proteome</keyword>
<dbReference type="InterPro" id="IPR036318">
    <property type="entry name" value="FAD-bd_PCMH-like_sf"/>
</dbReference>
<dbReference type="InterPro" id="IPR002346">
    <property type="entry name" value="Mopterin_DH_FAD-bd"/>
</dbReference>
<dbReference type="InterPro" id="IPR036683">
    <property type="entry name" value="CO_DH_flav_C_dom_sf"/>
</dbReference>
<dbReference type="RefSeq" id="WP_133703494.1">
    <property type="nucleotide sequence ID" value="NZ_SNXS01000011.1"/>
</dbReference>
<dbReference type="FunCoup" id="A0A4R6QFT4">
    <property type="interactions" value="128"/>
</dbReference>
<feature type="domain" description="FAD-binding PCMH-type" evidence="4">
    <location>
        <begin position="1"/>
        <end position="169"/>
    </location>
</feature>
<dbReference type="AlphaFoldDB" id="A0A4R6QFT4"/>
<reference evidence="5 6" key="1">
    <citation type="submission" date="2019-03" db="EMBL/GenBank/DDBJ databases">
        <title>Genomic Encyclopedia of Type Strains, Phase IV (KMG-IV): sequencing the most valuable type-strain genomes for metagenomic binning, comparative biology and taxonomic classification.</title>
        <authorList>
            <person name="Goeker M."/>
        </authorList>
    </citation>
    <scope>NUCLEOTIDE SEQUENCE [LARGE SCALE GENOMIC DNA]</scope>
    <source>
        <strain evidence="5 6">DSM 16998</strain>
    </source>
</reference>
<dbReference type="InterPro" id="IPR016167">
    <property type="entry name" value="FAD-bd_PCMH_sub1"/>
</dbReference>
<proteinExistence type="predicted"/>
<organism evidence="5 6">
    <name type="scientific">Roseateles toxinivorans</name>
    <dbReference type="NCBI Taxonomy" id="270368"/>
    <lineage>
        <taxon>Bacteria</taxon>
        <taxon>Pseudomonadati</taxon>
        <taxon>Pseudomonadota</taxon>
        <taxon>Betaproteobacteria</taxon>
        <taxon>Burkholderiales</taxon>
        <taxon>Sphaerotilaceae</taxon>
        <taxon>Roseateles</taxon>
    </lineage>
</organism>
<dbReference type="EMBL" id="SNXS01000011">
    <property type="protein sequence ID" value="TDP61647.1"/>
    <property type="molecule type" value="Genomic_DNA"/>
</dbReference>
<dbReference type="GO" id="GO:0071949">
    <property type="term" value="F:FAD binding"/>
    <property type="evidence" value="ECO:0007669"/>
    <property type="project" value="InterPro"/>
</dbReference>
<dbReference type="Gene3D" id="3.30.390.50">
    <property type="entry name" value="CO dehydrogenase flavoprotein, C-terminal domain"/>
    <property type="match status" value="1"/>
</dbReference>
<comment type="caution">
    <text evidence="5">The sequence shown here is derived from an EMBL/GenBank/DDBJ whole genome shotgun (WGS) entry which is preliminary data.</text>
</comment>
<dbReference type="InterPro" id="IPR051312">
    <property type="entry name" value="Diverse_Substr_Oxidored"/>
</dbReference>
<dbReference type="SMART" id="SM01092">
    <property type="entry name" value="CO_deh_flav_C"/>
    <property type="match status" value="1"/>
</dbReference>
<dbReference type="InterPro" id="IPR005107">
    <property type="entry name" value="CO_DH_flav_C"/>
</dbReference>
<dbReference type="Pfam" id="PF00941">
    <property type="entry name" value="FAD_binding_5"/>
    <property type="match status" value="1"/>
</dbReference>
<dbReference type="InterPro" id="IPR016169">
    <property type="entry name" value="FAD-bd_PCMH_sub2"/>
</dbReference>
<dbReference type="InterPro" id="IPR016166">
    <property type="entry name" value="FAD-bd_PCMH"/>
</dbReference>
<dbReference type="PANTHER" id="PTHR42659">
    <property type="entry name" value="XANTHINE DEHYDROGENASE SUBUNIT C-RELATED"/>
    <property type="match status" value="1"/>
</dbReference>
<dbReference type="GO" id="GO:0016491">
    <property type="term" value="F:oxidoreductase activity"/>
    <property type="evidence" value="ECO:0007669"/>
    <property type="project" value="UniProtKB-KW"/>
</dbReference>
<dbReference type="SUPFAM" id="SSF55447">
    <property type="entry name" value="CO dehydrogenase flavoprotein C-terminal domain-like"/>
    <property type="match status" value="1"/>
</dbReference>
<evidence type="ECO:0000256" key="1">
    <source>
        <dbReference type="ARBA" id="ARBA00022630"/>
    </source>
</evidence>
<sequence length="262" mass="26476">MQTFAYQRPASLADAARAAAGAEAKLIAGGQSLLGAMKLGLAAPDTLIDLHSIPDLQAIKVEPGKVTVGAMCTHATVAAHKELAAAIPALAFLAGNIGDRQVRNVGTIGGSLANNDPAACYPAAVLGLGATVHTNTRSIAADDFFKGLYETALQDGEIITAVSFPVPEKAGWQKFKQPASRFSLVGVFVSKGSAGVRVAVTGAGAGVFRVKALEDKLAASWSAAACAGVEVSADGLNTDLHGSAEYRASLIPVLAGRAVAAS</sequence>
<dbReference type="Gene3D" id="3.30.43.10">
    <property type="entry name" value="Uridine Diphospho-n-acetylenolpyruvylglucosamine Reductase, domain 2"/>
    <property type="match status" value="1"/>
</dbReference>
<dbReference type="SUPFAM" id="SSF56176">
    <property type="entry name" value="FAD-binding/transporter-associated domain-like"/>
    <property type="match status" value="1"/>
</dbReference>
<evidence type="ECO:0000256" key="2">
    <source>
        <dbReference type="ARBA" id="ARBA00022827"/>
    </source>
</evidence>
<evidence type="ECO:0000259" key="4">
    <source>
        <dbReference type="PROSITE" id="PS51387"/>
    </source>
</evidence>
<keyword evidence="2" id="KW-0274">FAD</keyword>
<accession>A0A4R6QFT4</accession>
<dbReference type="InParanoid" id="A0A4R6QFT4"/>
<evidence type="ECO:0000313" key="6">
    <source>
        <dbReference type="Proteomes" id="UP000295361"/>
    </source>
</evidence>
<evidence type="ECO:0000313" key="5">
    <source>
        <dbReference type="EMBL" id="TDP61647.1"/>
    </source>
</evidence>
<dbReference type="PANTHER" id="PTHR42659:SF2">
    <property type="entry name" value="XANTHINE DEHYDROGENASE SUBUNIT C-RELATED"/>
    <property type="match status" value="1"/>
</dbReference>
<keyword evidence="3" id="KW-0560">Oxidoreductase</keyword>